<dbReference type="Pfam" id="PF10233">
    <property type="entry name" value="Cg6151-P"/>
    <property type="match status" value="1"/>
</dbReference>
<dbReference type="EMBL" id="BRXW01000699">
    <property type="protein sequence ID" value="GMH74616.1"/>
    <property type="molecule type" value="Genomic_DNA"/>
</dbReference>
<dbReference type="GO" id="GO:0016020">
    <property type="term" value="C:membrane"/>
    <property type="evidence" value="ECO:0007669"/>
    <property type="project" value="InterPro"/>
</dbReference>
<keyword evidence="1" id="KW-1133">Transmembrane helix</keyword>
<proteinExistence type="predicted"/>
<keyword evidence="1" id="KW-0812">Transmembrane</keyword>
<dbReference type="AlphaFoldDB" id="A0A9W7AKJ2"/>
<dbReference type="Proteomes" id="UP001165122">
    <property type="component" value="Unassembled WGS sequence"/>
</dbReference>
<accession>A0A9W7AKJ2</accession>
<keyword evidence="1" id="KW-0472">Membrane</keyword>
<evidence type="ECO:0000313" key="3">
    <source>
        <dbReference type="Proteomes" id="UP001165122"/>
    </source>
</evidence>
<feature type="transmembrane region" description="Helical" evidence="1">
    <location>
        <begin position="75"/>
        <end position="95"/>
    </location>
</feature>
<name>A0A9W7AKJ2_9STRA</name>
<feature type="transmembrane region" description="Helical" evidence="1">
    <location>
        <begin position="43"/>
        <end position="63"/>
    </location>
</feature>
<gene>
    <name evidence="2" type="ORF">TrLO_g4241</name>
</gene>
<evidence type="ECO:0000313" key="2">
    <source>
        <dbReference type="EMBL" id="GMH74616.1"/>
    </source>
</evidence>
<feature type="transmembrane region" description="Helical" evidence="1">
    <location>
        <begin position="107"/>
        <end position="126"/>
    </location>
</feature>
<evidence type="ECO:0000256" key="1">
    <source>
        <dbReference type="SAM" id="Phobius"/>
    </source>
</evidence>
<reference evidence="3" key="1">
    <citation type="journal article" date="2023" name="Commun. Biol.">
        <title>Genome analysis of Parmales, the sister group of diatoms, reveals the evolutionary specialization of diatoms from phago-mixotrophs to photoautotrophs.</title>
        <authorList>
            <person name="Ban H."/>
            <person name="Sato S."/>
            <person name="Yoshikawa S."/>
            <person name="Yamada K."/>
            <person name="Nakamura Y."/>
            <person name="Ichinomiya M."/>
            <person name="Sato N."/>
            <person name="Blanc-Mathieu R."/>
            <person name="Endo H."/>
            <person name="Kuwata A."/>
            <person name="Ogata H."/>
        </authorList>
    </citation>
    <scope>NUCLEOTIDE SEQUENCE [LARGE SCALE GENOMIC DNA]</scope>
    <source>
        <strain evidence="3">NIES 3700</strain>
    </source>
</reference>
<dbReference type="OrthoDB" id="192294at2759"/>
<keyword evidence="3" id="KW-1185">Reference proteome</keyword>
<protein>
    <submittedName>
        <fullName evidence="2">Uncharacterized protein</fullName>
    </submittedName>
</protein>
<dbReference type="InterPro" id="IPR019365">
    <property type="entry name" value="TVP18/Ca-channel_flower"/>
</dbReference>
<sequence length="173" mass="18775">MLICEDLQAFNWARAADYGGKISTLSCFLTGVLSMFMGMNLGIGFYTVFLGFLMASIELPFIYVCIPICTKFRDVAVGSVFLTNGLLRLAIYVLLSILTFTHSTLNIMTGIFIVTTGLFYFVGWAVGKYEEKEQAAGTSYNPVPGERVPIAGAGFQQGGGAKPPAQQNSAYNF</sequence>
<comment type="caution">
    <text evidence="2">The sequence shown here is derived from an EMBL/GenBank/DDBJ whole genome shotgun (WGS) entry which is preliminary data.</text>
</comment>
<organism evidence="2 3">
    <name type="scientific">Triparma laevis f. longispina</name>
    <dbReference type="NCBI Taxonomy" id="1714387"/>
    <lineage>
        <taxon>Eukaryota</taxon>
        <taxon>Sar</taxon>
        <taxon>Stramenopiles</taxon>
        <taxon>Ochrophyta</taxon>
        <taxon>Bolidophyceae</taxon>
        <taxon>Parmales</taxon>
        <taxon>Triparmaceae</taxon>
        <taxon>Triparma</taxon>
    </lineage>
</organism>